<evidence type="ECO:0000256" key="2">
    <source>
        <dbReference type="SAM" id="Phobius"/>
    </source>
</evidence>
<feature type="region of interest" description="Disordered" evidence="1">
    <location>
        <begin position="459"/>
        <end position="481"/>
    </location>
</feature>
<dbReference type="PIRSF" id="PIRSF004548">
    <property type="entry name" value="CreD"/>
    <property type="match status" value="1"/>
</dbReference>
<feature type="transmembrane region" description="Helical" evidence="2">
    <location>
        <begin position="396"/>
        <end position="414"/>
    </location>
</feature>
<organism evidence="3 4">
    <name type="scientific">Pelagimonas varians</name>
    <dbReference type="NCBI Taxonomy" id="696760"/>
    <lineage>
        <taxon>Bacteria</taxon>
        <taxon>Pseudomonadati</taxon>
        <taxon>Pseudomonadota</taxon>
        <taxon>Alphaproteobacteria</taxon>
        <taxon>Rhodobacterales</taxon>
        <taxon>Roseobacteraceae</taxon>
        <taxon>Pelagimonas</taxon>
    </lineage>
</organism>
<proteinExistence type="predicted"/>
<evidence type="ECO:0000313" key="3">
    <source>
        <dbReference type="EMBL" id="SMX43643.1"/>
    </source>
</evidence>
<sequence>MLKSPGRRFIVVGILVLLMFIPLFFAGEVINSRKHYSQDTIRNVGMEWGGQQTLSGPFLVIPVEREVRTITARPKVDPVTGLVMTHPETGEDLKERFEETVIKASDPVYLLPKGFDAQLSTQTQMRARGIFQVPVYQASVEMGFDFDLSGAQTQLADNETLLWDDARIEVEVSNNKALRGKAEIVADGAALPLAPMSGRHGFTARTGDPRGHQAYALALGLNGAQSLMVTPVGLDSHVTMTGDWPHPSFSGAFLPDGHEVTETGFSANWSIPHLARPLPQAGREPMADAARTVSGFGVRYIEPNDFYQKAYRAANYGILFIALTFLTILLIERGSGRPVHAVQYILVGLTQSVFVLLMVAYAEQIGFAAAYAVSAGATIALLTGFGAVAMKLGRRALVLGAVLVVVYAVLYLILDSADYALLAGSTLAFFAIALTMFATRNEDWFGPEQEKGPGILARMAGAASRPAPPAKSPETRQNPAP</sequence>
<dbReference type="Proteomes" id="UP000220836">
    <property type="component" value="Unassembled WGS sequence"/>
</dbReference>
<feature type="transmembrane region" description="Helical" evidence="2">
    <location>
        <begin position="420"/>
        <end position="439"/>
    </location>
</feature>
<keyword evidence="2" id="KW-0472">Membrane</keyword>
<reference evidence="3 4" key="1">
    <citation type="submission" date="2017-05" db="EMBL/GenBank/DDBJ databases">
        <authorList>
            <person name="Song R."/>
            <person name="Chenine A.L."/>
            <person name="Ruprecht R.M."/>
        </authorList>
    </citation>
    <scope>NUCLEOTIDE SEQUENCE [LARGE SCALE GENOMIC DNA]</scope>
    <source>
        <strain evidence="3 4">CECT 8663</strain>
    </source>
</reference>
<gene>
    <name evidence="3" type="primary">creD</name>
    <name evidence="3" type="ORF">PEV8663_02723</name>
</gene>
<dbReference type="RefSeq" id="WP_097805196.1">
    <property type="nucleotide sequence ID" value="NZ_FXYH01000009.1"/>
</dbReference>
<dbReference type="InterPro" id="IPR010364">
    <property type="entry name" value="Uncharacterised_IM_CreD"/>
</dbReference>
<protein>
    <submittedName>
        <fullName evidence="3">Inner membrane protein CreD</fullName>
    </submittedName>
</protein>
<dbReference type="OrthoDB" id="9791851at2"/>
<evidence type="ECO:0000256" key="1">
    <source>
        <dbReference type="SAM" id="MobiDB-lite"/>
    </source>
</evidence>
<evidence type="ECO:0000313" key="4">
    <source>
        <dbReference type="Proteomes" id="UP000220836"/>
    </source>
</evidence>
<feature type="transmembrane region" description="Helical" evidence="2">
    <location>
        <begin position="368"/>
        <end position="389"/>
    </location>
</feature>
<feature type="transmembrane region" description="Helical" evidence="2">
    <location>
        <begin position="343"/>
        <end position="362"/>
    </location>
</feature>
<dbReference type="NCBIfam" id="NF008712">
    <property type="entry name" value="PRK11715.1-1"/>
    <property type="match status" value="1"/>
</dbReference>
<dbReference type="Pfam" id="PF06123">
    <property type="entry name" value="CreD"/>
    <property type="match status" value="1"/>
</dbReference>
<dbReference type="PANTHER" id="PTHR30092">
    <property type="entry name" value="INNER MEMBRANE PROTEIN CRED"/>
    <property type="match status" value="1"/>
</dbReference>
<accession>A0A238KLK7</accession>
<name>A0A238KLK7_9RHOB</name>
<dbReference type="AlphaFoldDB" id="A0A238KLK7"/>
<dbReference type="PANTHER" id="PTHR30092:SF0">
    <property type="entry name" value="INNER MEMBRANE PROTEIN CRED"/>
    <property type="match status" value="1"/>
</dbReference>
<keyword evidence="4" id="KW-1185">Reference proteome</keyword>
<feature type="transmembrane region" description="Helical" evidence="2">
    <location>
        <begin position="313"/>
        <end position="331"/>
    </location>
</feature>
<keyword evidence="2" id="KW-0812">Transmembrane</keyword>
<keyword evidence="2" id="KW-1133">Transmembrane helix</keyword>
<dbReference type="EMBL" id="FXYH01000009">
    <property type="protein sequence ID" value="SMX43643.1"/>
    <property type="molecule type" value="Genomic_DNA"/>
</dbReference>
<dbReference type="GO" id="GO:0005886">
    <property type="term" value="C:plasma membrane"/>
    <property type="evidence" value="ECO:0007669"/>
    <property type="project" value="TreeGrafter"/>
</dbReference>